<organism evidence="4 5">
    <name type="scientific">Anthostomella pinea</name>
    <dbReference type="NCBI Taxonomy" id="933095"/>
    <lineage>
        <taxon>Eukaryota</taxon>
        <taxon>Fungi</taxon>
        <taxon>Dikarya</taxon>
        <taxon>Ascomycota</taxon>
        <taxon>Pezizomycotina</taxon>
        <taxon>Sordariomycetes</taxon>
        <taxon>Xylariomycetidae</taxon>
        <taxon>Xylariales</taxon>
        <taxon>Xylariaceae</taxon>
        <taxon>Anthostomella</taxon>
    </lineage>
</organism>
<dbReference type="InterPro" id="IPR002168">
    <property type="entry name" value="Lipase_GDXG_HIS_AS"/>
</dbReference>
<evidence type="ECO:0000256" key="2">
    <source>
        <dbReference type="ARBA" id="ARBA00022801"/>
    </source>
</evidence>
<gene>
    <name evidence="4" type="ORF">KHLLAP_LOCUS9400</name>
</gene>
<dbReference type="PROSITE" id="PS01173">
    <property type="entry name" value="LIPASE_GDXG_HIS"/>
    <property type="match status" value="1"/>
</dbReference>
<comment type="caution">
    <text evidence="4">The sequence shown here is derived from an EMBL/GenBank/DDBJ whole genome shotgun (WGS) entry which is preliminary data.</text>
</comment>
<proteinExistence type="inferred from homology"/>
<dbReference type="PANTHER" id="PTHR48081">
    <property type="entry name" value="AB HYDROLASE SUPERFAMILY PROTEIN C4A8.06C"/>
    <property type="match status" value="1"/>
</dbReference>
<reference evidence="4" key="1">
    <citation type="submission" date="2023-10" db="EMBL/GenBank/DDBJ databases">
        <authorList>
            <person name="Hackl T."/>
        </authorList>
    </citation>
    <scope>NUCLEOTIDE SEQUENCE</scope>
</reference>
<evidence type="ECO:0000256" key="1">
    <source>
        <dbReference type="ARBA" id="ARBA00010515"/>
    </source>
</evidence>
<keyword evidence="2" id="KW-0378">Hydrolase</keyword>
<dbReference type="GO" id="GO:0016787">
    <property type="term" value="F:hydrolase activity"/>
    <property type="evidence" value="ECO:0007669"/>
    <property type="project" value="UniProtKB-KW"/>
</dbReference>
<accession>A0AAI8VPY9</accession>
<feature type="domain" description="Alpha/beta hydrolase fold-3" evidence="3">
    <location>
        <begin position="98"/>
        <end position="305"/>
    </location>
</feature>
<evidence type="ECO:0000259" key="3">
    <source>
        <dbReference type="Pfam" id="PF07859"/>
    </source>
</evidence>
<dbReference type="InterPro" id="IPR013094">
    <property type="entry name" value="AB_hydrolase_3"/>
</dbReference>
<dbReference type="AlphaFoldDB" id="A0AAI8VPY9"/>
<evidence type="ECO:0000313" key="5">
    <source>
        <dbReference type="Proteomes" id="UP001295740"/>
    </source>
</evidence>
<dbReference type="InterPro" id="IPR050300">
    <property type="entry name" value="GDXG_lipolytic_enzyme"/>
</dbReference>
<dbReference type="SUPFAM" id="SSF53474">
    <property type="entry name" value="alpha/beta-Hydrolases"/>
    <property type="match status" value="1"/>
</dbReference>
<dbReference type="Gene3D" id="3.40.50.1820">
    <property type="entry name" value="alpha/beta hydrolase"/>
    <property type="match status" value="1"/>
</dbReference>
<dbReference type="EMBL" id="CAUWAG010000012">
    <property type="protein sequence ID" value="CAJ2508932.1"/>
    <property type="molecule type" value="Genomic_DNA"/>
</dbReference>
<dbReference type="InterPro" id="IPR029058">
    <property type="entry name" value="AB_hydrolase_fold"/>
</dbReference>
<dbReference type="Proteomes" id="UP001295740">
    <property type="component" value="Unassembled WGS sequence"/>
</dbReference>
<comment type="similarity">
    <text evidence="1">Belongs to the 'GDXG' lipolytic enzyme family.</text>
</comment>
<sequence>MGEDRPKHQPIHEAVRPLLDPEYVAFHDKYLQYVVPDDKKIWDGSARTTAASWAPTESTPVQVGAVRDIKPGPGRHFDLRVWTPEVDSSPASGYPVFLWFHGGGWAVGSVAAGNDICALICQRAACVVVSVGYRLAPEHPFPAAFDDAVGALRWVRSTEGAQELGNIDNARIAVGGTSAGAQLAASLSLQAALLQPPVEIAFQMLVLPVIDNTATTSTTWASRANAPWLTPARMLWYRKMYLREESDALRWEASPNLAPRDLLAKSPRTWIAVAEQDLLVPEAEAYAVQLREAWELSSVERADGEVVVSRYEGSTHCTLAFSGILTKGQQLLQDAANQAAAWFQR</sequence>
<dbReference type="Pfam" id="PF07859">
    <property type="entry name" value="Abhydrolase_3"/>
    <property type="match status" value="1"/>
</dbReference>
<protein>
    <submittedName>
        <fullName evidence="4">Uu.00g139580.m01.CDS01</fullName>
    </submittedName>
</protein>
<evidence type="ECO:0000313" key="4">
    <source>
        <dbReference type="EMBL" id="CAJ2508932.1"/>
    </source>
</evidence>
<keyword evidence="5" id="KW-1185">Reference proteome</keyword>
<name>A0AAI8VPY9_9PEZI</name>
<dbReference type="PANTHER" id="PTHR48081:SF8">
    <property type="entry name" value="ALPHA_BETA HYDROLASE FOLD-3 DOMAIN-CONTAINING PROTEIN-RELATED"/>
    <property type="match status" value="1"/>
</dbReference>